<evidence type="ECO:0000256" key="1">
    <source>
        <dbReference type="SAM" id="Phobius"/>
    </source>
</evidence>
<keyword evidence="1" id="KW-0472">Membrane</keyword>
<dbReference type="PANTHER" id="PTHR46830">
    <property type="entry name" value="TRANSFERASE, PUTATIVE-RELATED"/>
    <property type="match status" value="1"/>
</dbReference>
<feature type="transmembrane region" description="Helical" evidence="1">
    <location>
        <begin position="58"/>
        <end position="85"/>
    </location>
</feature>
<accession>A0A1B6ECD7</accession>
<keyword evidence="1" id="KW-1133">Transmembrane helix</keyword>
<proteinExistence type="predicted"/>
<keyword evidence="1" id="KW-0812">Transmembrane</keyword>
<gene>
    <name evidence="2" type="ORF">g.7477</name>
</gene>
<organism evidence="2">
    <name type="scientific">Clastoptera arizonana</name>
    <name type="common">Arizona spittle bug</name>
    <dbReference type="NCBI Taxonomy" id="38151"/>
    <lineage>
        <taxon>Eukaryota</taxon>
        <taxon>Metazoa</taxon>
        <taxon>Ecdysozoa</taxon>
        <taxon>Arthropoda</taxon>
        <taxon>Hexapoda</taxon>
        <taxon>Insecta</taxon>
        <taxon>Pterygota</taxon>
        <taxon>Neoptera</taxon>
        <taxon>Paraneoptera</taxon>
        <taxon>Hemiptera</taxon>
        <taxon>Auchenorrhyncha</taxon>
        <taxon>Cercopoidea</taxon>
        <taxon>Clastopteridae</taxon>
        <taxon>Clastoptera</taxon>
    </lineage>
</organism>
<dbReference type="EMBL" id="GEDC01001699">
    <property type="protein sequence ID" value="JAS35599.1"/>
    <property type="molecule type" value="Transcribed_RNA"/>
</dbReference>
<protein>
    <submittedName>
        <fullName evidence="2">Uncharacterized protein</fullName>
    </submittedName>
</protein>
<sequence length="210" mass="24728">MKPNTSYYHKLPRKVCKKIYFLFAIFILGWIIIIFTINQSKVGVSRSFSMKEAMVPNIVHFIIFNKNTINFVTFLCISAALKILIGRKDARFLNLWLQGYKRYKPSMWYYNAGQYPTEQILVHNPDIFHRVPLLFGVHNLADKLYMQVEWPEWKTYFSLHLLSRHPPAPSFINETTILNDSTVFSEIATWSLFHLGPKLDVLHNEWVDIS</sequence>
<reference evidence="2" key="1">
    <citation type="submission" date="2015-12" db="EMBL/GenBank/DDBJ databases">
        <title>De novo transcriptome assembly of four potential Pierce s Disease insect vectors from Arizona vineyards.</title>
        <authorList>
            <person name="Tassone E.E."/>
        </authorList>
    </citation>
    <scope>NUCLEOTIDE SEQUENCE</scope>
</reference>
<dbReference type="PANTHER" id="PTHR46830:SF1">
    <property type="entry name" value="ALPHA-1,4-N-ACETYLGLUCOSAMINYLTRANSFERASE"/>
    <property type="match status" value="1"/>
</dbReference>
<feature type="transmembrane region" description="Helical" evidence="1">
    <location>
        <begin position="20"/>
        <end position="38"/>
    </location>
</feature>
<dbReference type="AlphaFoldDB" id="A0A1B6ECD7"/>
<name>A0A1B6ECD7_9HEMI</name>
<evidence type="ECO:0000313" key="2">
    <source>
        <dbReference type="EMBL" id="JAS35599.1"/>
    </source>
</evidence>